<proteinExistence type="predicted"/>
<comment type="caution">
    <text evidence="1">The sequence shown here is derived from an EMBL/GenBank/DDBJ whole genome shotgun (WGS) entry which is preliminary data.</text>
</comment>
<gene>
    <name evidence="1" type="ORF">ACFP0N_17500</name>
</gene>
<evidence type="ECO:0000313" key="2">
    <source>
        <dbReference type="Proteomes" id="UP001596067"/>
    </source>
</evidence>
<evidence type="ECO:0000313" key="1">
    <source>
        <dbReference type="EMBL" id="MFC5886764.1"/>
    </source>
</evidence>
<reference evidence="2" key="1">
    <citation type="journal article" date="2019" name="Int. J. Syst. Evol. Microbiol.">
        <title>The Global Catalogue of Microorganisms (GCM) 10K type strain sequencing project: providing services to taxonomists for standard genome sequencing and annotation.</title>
        <authorList>
            <consortium name="The Broad Institute Genomics Platform"/>
            <consortium name="The Broad Institute Genome Sequencing Center for Infectious Disease"/>
            <person name="Wu L."/>
            <person name="Ma J."/>
        </authorList>
    </citation>
    <scope>NUCLEOTIDE SEQUENCE [LARGE SCALE GENOMIC DNA]</scope>
    <source>
        <strain evidence="2">CGMCC 4.1469</strain>
    </source>
</reference>
<dbReference type="RefSeq" id="WP_345330659.1">
    <property type="nucleotide sequence ID" value="NZ_BAAAVH010000123.1"/>
</dbReference>
<sequence>MTRPTTAAKPDDPYLEGINSARRLIAALTLHNITLPSVRGGYPVMERGFVDLGGCSAEVANALATVLERTAGTPERGE</sequence>
<dbReference type="Proteomes" id="UP001596067">
    <property type="component" value="Unassembled WGS sequence"/>
</dbReference>
<protein>
    <submittedName>
        <fullName evidence="1">Uncharacterized protein</fullName>
    </submittedName>
</protein>
<organism evidence="1 2">
    <name type="scientific">Kitasatospora aburaviensis</name>
    <dbReference type="NCBI Taxonomy" id="67265"/>
    <lineage>
        <taxon>Bacteria</taxon>
        <taxon>Bacillati</taxon>
        <taxon>Actinomycetota</taxon>
        <taxon>Actinomycetes</taxon>
        <taxon>Kitasatosporales</taxon>
        <taxon>Streptomycetaceae</taxon>
        <taxon>Kitasatospora</taxon>
    </lineage>
</organism>
<name>A0ABW1F1C2_9ACTN</name>
<accession>A0ABW1F1C2</accession>
<dbReference type="EMBL" id="JBHSOD010000020">
    <property type="protein sequence ID" value="MFC5886764.1"/>
    <property type="molecule type" value="Genomic_DNA"/>
</dbReference>
<keyword evidence="2" id="KW-1185">Reference proteome</keyword>